<dbReference type="RefSeq" id="WP_377929177.1">
    <property type="nucleotide sequence ID" value="NZ_JBHUEM010000028.1"/>
</dbReference>
<dbReference type="GO" id="GO:0008233">
    <property type="term" value="F:peptidase activity"/>
    <property type="evidence" value="ECO:0007669"/>
    <property type="project" value="UniProtKB-KW"/>
</dbReference>
<keyword evidence="2" id="KW-0378">Hydrolase</keyword>
<comment type="caution">
    <text evidence="2">The sequence shown here is derived from an EMBL/GenBank/DDBJ whole genome shotgun (WGS) entry which is preliminary data.</text>
</comment>
<evidence type="ECO:0000313" key="3">
    <source>
        <dbReference type="Proteomes" id="UP001597214"/>
    </source>
</evidence>
<keyword evidence="1" id="KW-0175">Coiled coil</keyword>
<proteinExistence type="predicted"/>
<name>A0ABW4LSB3_9BACI</name>
<keyword evidence="2" id="KW-0645">Protease</keyword>
<dbReference type="Proteomes" id="UP001597214">
    <property type="component" value="Unassembled WGS sequence"/>
</dbReference>
<accession>A0ABW4LSB3</accession>
<keyword evidence="3" id="KW-1185">Reference proteome</keyword>
<evidence type="ECO:0000313" key="2">
    <source>
        <dbReference type="EMBL" id="MFD1737957.1"/>
    </source>
</evidence>
<protein>
    <submittedName>
        <fullName evidence="2">Serine protease</fullName>
    </submittedName>
</protein>
<sequence length="56" mass="6569">MNNAQIIINEITCLKKKIQTLEQELKNIQQKCDHDFNGDSYSRICSKCSIVEVLYY</sequence>
<reference evidence="3" key="1">
    <citation type="journal article" date="2019" name="Int. J. Syst. Evol. Microbiol.">
        <title>The Global Catalogue of Microorganisms (GCM) 10K type strain sequencing project: providing services to taxonomists for standard genome sequencing and annotation.</title>
        <authorList>
            <consortium name="The Broad Institute Genomics Platform"/>
            <consortium name="The Broad Institute Genome Sequencing Center for Infectious Disease"/>
            <person name="Wu L."/>
            <person name="Ma J."/>
        </authorList>
    </citation>
    <scope>NUCLEOTIDE SEQUENCE [LARGE SCALE GENOMIC DNA]</scope>
    <source>
        <strain evidence="3">CCUG 49339</strain>
    </source>
</reference>
<organism evidence="2 3">
    <name type="scientific">Bacillus salitolerans</name>
    <dbReference type="NCBI Taxonomy" id="1437434"/>
    <lineage>
        <taxon>Bacteria</taxon>
        <taxon>Bacillati</taxon>
        <taxon>Bacillota</taxon>
        <taxon>Bacilli</taxon>
        <taxon>Bacillales</taxon>
        <taxon>Bacillaceae</taxon>
        <taxon>Bacillus</taxon>
    </lineage>
</organism>
<gene>
    <name evidence="2" type="ORF">ACFSCX_15580</name>
</gene>
<dbReference type="GO" id="GO:0006508">
    <property type="term" value="P:proteolysis"/>
    <property type="evidence" value="ECO:0007669"/>
    <property type="project" value="UniProtKB-KW"/>
</dbReference>
<dbReference type="EMBL" id="JBHUEM010000028">
    <property type="protein sequence ID" value="MFD1737957.1"/>
    <property type="molecule type" value="Genomic_DNA"/>
</dbReference>
<feature type="coiled-coil region" evidence="1">
    <location>
        <begin position="4"/>
        <end position="31"/>
    </location>
</feature>
<evidence type="ECO:0000256" key="1">
    <source>
        <dbReference type="SAM" id="Coils"/>
    </source>
</evidence>